<protein>
    <recommendedName>
        <fullName evidence="1">Iminophenyl-pyruvate dimer synthase domain-containing protein</fullName>
    </recommendedName>
</protein>
<accession>A0A4V5ML32</accession>
<dbReference type="OrthoDB" id="9800162at2"/>
<sequence length="414" mass="46992">MATETPVKELVPPVMALAPVNPAEDLDDLGQLQNHLIQAAYLEMSTVPMYLYAMFSIETRGYSQWDPGMGAFRLIRSIVVEEMLHLSLVRNLLVAIGGRQKIKFYNQDFMPKYPSLMLHRWPELMLHLGPCTKKLVKDVFMEFELPKQDLTTLEAVPDGWYRTIGEFYEGVGKRLAALDKSTKSAIWNRDEAKYQYVDAYWNKDGGGGPVLVHDLKSAQDAMKIIVEQGEGIDPKNPSVPINPLKPTPGLDELPHYTKFKRIADGVEPLGFVYNLPTDPKTAYYDEETEPEAHSINNLFNAAYCYTMHMLDVIYDTSWEGMEANKESLRYHLERTFISLMQGVLVTVAETMVASPLNVTTTIQQNAAPTFEFYQLPETEKKAHLIKLCEEAMHYFPQLGGDNSALWLLNKMPDV</sequence>
<evidence type="ECO:0000313" key="3">
    <source>
        <dbReference type="Proteomes" id="UP000308697"/>
    </source>
</evidence>
<feature type="domain" description="Iminophenyl-pyruvate dimer synthase" evidence="1">
    <location>
        <begin position="36"/>
        <end position="263"/>
    </location>
</feature>
<reference evidence="2 3" key="1">
    <citation type="submission" date="2019-04" db="EMBL/GenBank/DDBJ databases">
        <title>Streptomyces piniterrae sp. nov., a heliquinomycin-producing actinomycete isolated from rhizosphere soil of Pinus yunnanensis.</title>
        <authorList>
            <person name="Zhuang X."/>
            <person name="Zhao J."/>
        </authorList>
    </citation>
    <scope>NUCLEOTIDE SEQUENCE [LARGE SCALE GENOMIC DNA]</scope>
    <source>
        <strain evidence="3">jys28</strain>
    </source>
</reference>
<evidence type="ECO:0000313" key="2">
    <source>
        <dbReference type="EMBL" id="TJZ54118.1"/>
    </source>
</evidence>
<dbReference type="AlphaFoldDB" id="A0A4V5ML32"/>
<comment type="caution">
    <text evidence="2">The sequence shown here is derived from an EMBL/GenBank/DDBJ whole genome shotgun (WGS) entry which is preliminary data.</text>
</comment>
<name>A0A4V5ML32_9ACTN</name>
<dbReference type="Proteomes" id="UP000308697">
    <property type="component" value="Unassembled WGS sequence"/>
</dbReference>
<gene>
    <name evidence="2" type="ORF">FCH28_13035</name>
</gene>
<dbReference type="EMBL" id="SUMB01000004">
    <property type="protein sequence ID" value="TJZ54118.1"/>
    <property type="molecule type" value="Genomic_DNA"/>
</dbReference>
<proteinExistence type="predicted"/>
<dbReference type="RefSeq" id="WP_136740045.1">
    <property type="nucleotide sequence ID" value="NZ_SUMB01000004.1"/>
</dbReference>
<dbReference type="InterPro" id="IPR026820">
    <property type="entry name" value="VioB/RebD_dom"/>
</dbReference>
<dbReference type="Gene3D" id="1.20.1260.10">
    <property type="match status" value="1"/>
</dbReference>
<evidence type="ECO:0000259" key="1">
    <source>
        <dbReference type="Pfam" id="PF12902"/>
    </source>
</evidence>
<dbReference type="PANTHER" id="PTHR34400">
    <property type="match status" value="1"/>
</dbReference>
<dbReference type="InterPro" id="IPR012347">
    <property type="entry name" value="Ferritin-like"/>
</dbReference>
<organism evidence="2 3">
    <name type="scientific">Streptomyces piniterrae</name>
    <dbReference type="NCBI Taxonomy" id="2571125"/>
    <lineage>
        <taxon>Bacteria</taxon>
        <taxon>Bacillati</taxon>
        <taxon>Actinomycetota</taxon>
        <taxon>Actinomycetes</taxon>
        <taxon>Kitasatosporales</taxon>
        <taxon>Streptomycetaceae</taxon>
        <taxon>Streptomyces</taxon>
    </lineage>
</organism>
<dbReference type="PANTHER" id="PTHR34400:SF4">
    <property type="entry name" value="MEMBRANE PROTEIN"/>
    <property type="match status" value="1"/>
</dbReference>
<dbReference type="Pfam" id="PF12902">
    <property type="entry name" value="Ferritin-like"/>
    <property type="match status" value="1"/>
</dbReference>
<keyword evidence="3" id="KW-1185">Reference proteome</keyword>